<comment type="caution">
    <text evidence="2">The sequence shown here is derived from an EMBL/GenBank/DDBJ whole genome shotgun (WGS) entry which is preliminary data.</text>
</comment>
<keyword evidence="3" id="KW-1185">Reference proteome</keyword>
<sequence length="70" mass="8111">MYTNIENSLFYGPAIAVTSLLLVALLFSLFPIIIFDQSSFSKKVVNRCTGIFRLTGFVFWIYLMFYLELL</sequence>
<protein>
    <submittedName>
        <fullName evidence="2">Uncharacterized protein</fullName>
    </submittedName>
</protein>
<reference evidence="2 3" key="1">
    <citation type="submission" date="2024-09" db="EMBL/GenBank/DDBJ databases">
        <authorList>
            <person name="Sun Q."/>
            <person name="Mori K."/>
        </authorList>
    </citation>
    <scope>NUCLEOTIDE SEQUENCE [LARGE SCALE GENOMIC DNA]</scope>
    <source>
        <strain evidence="2 3">CCM 7228</strain>
    </source>
</reference>
<name>A0ABV6GAX2_9BACI</name>
<evidence type="ECO:0000313" key="3">
    <source>
        <dbReference type="Proteomes" id="UP001589854"/>
    </source>
</evidence>
<keyword evidence="1" id="KW-0812">Transmembrane</keyword>
<dbReference type="RefSeq" id="WP_378931250.1">
    <property type="nucleotide sequence ID" value="NZ_JBHLVO010000003.1"/>
</dbReference>
<evidence type="ECO:0000256" key="1">
    <source>
        <dbReference type="SAM" id="Phobius"/>
    </source>
</evidence>
<gene>
    <name evidence="2" type="ORF">ACFFIX_05120</name>
</gene>
<organism evidence="2 3">
    <name type="scientific">Metabacillus herbersteinensis</name>
    <dbReference type="NCBI Taxonomy" id="283816"/>
    <lineage>
        <taxon>Bacteria</taxon>
        <taxon>Bacillati</taxon>
        <taxon>Bacillota</taxon>
        <taxon>Bacilli</taxon>
        <taxon>Bacillales</taxon>
        <taxon>Bacillaceae</taxon>
        <taxon>Metabacillus</taxon>
    </lineage>
</organism>
<feature type="transmembrane region" description="Helical" evidence="1">
    <location>
        <begin position="12"/>
        <end position="35"/>
    </location>
</feature>
<proteinExistence type="predicted"/>
<keyword evidence="1" id="KW-1133">Transmembrane helix</keyword>
<keyword evidence="1" id="KW-0472">Membrane</keyword>
<evidence type="ECO:0000313" key="2">
    <source>
        <dbReference type="EMBL" id="MFC0270828.1"/>
    </source>
</evidence>
<dbReference type="Proteomes" id="UP001589854">
    <property type="component" value="Unassembled WGS sequence"/>
</dbReference>
<accession>A0ABV6GAX2</accession>
<feature type="transmembrane region" description="Helical" evidence="1">
    <location>
        <begin position="47"/>
        <end position="67"/>
    </location>
</feature>
<dbReference type="EMBL" id="JBHLVO010000003">
    <property type="protein sequence ID" value="MFC0270828.1"/>
    <property type="molecule type" value="Genomic_DNA"/>
</dbReference>